<dbReference type="EMBL" id="IAAA01016278">
    <property type="protein sequence ID" value="LAA04307.1"/>
    <property type="molecule type" value="mRNA"/>
</dbReference>
<dbReference type="GO" id="GO:0008299">
    <property type="term" value="P:isoprenoid biosynthetic process"/>
    <property type="evidence" value="ECO:0007669"/>
    <property type="project" value="InterPro"/>
</dbReference>
<dbReference type="Gene3D" id="3.90.550.10">
    <property type="entry name" value="Spore Coat Polysaccharide Biosynthesis Protein SpsA, Chain A"/>
    <property type="match status" value="1"/>
</dbReference>
<dbReference type="GO" id="GO:0005829">
    <property type="term" value="C:cytosol"/>
    <property type="evidence" value="ECO:0007669"/>
    <property type="project" value="TreeGrafter"/>
</dbReference>
<dbReference type="AlphaFoldDB" id="A0A2L2Y8H3"/>
<dbReference type="PANTHER" id="PTHR43015">
    <property type="entry name" value="D-RIBITOL-5-PHOSPHATE CYTIDYLYLTRANSFERASE"/>
    <property type="match status" value="1"/>
</dbReference>
<dbReference type="PANTHER" id="PTHR43015:SF1">
    <property type="entry name" value="D-RIBITOL-5-PHOSPHATE CYTIDYLYLTRANSFERASE"/>
    <property type="match status" value="1"/>
</dbReference>
<keyword evidence="2 4" id="KW-0808">Transferase</keyword>
<organism evidence="4">
    <name type="scientific">Parasteatoda tepidariorum</name>
    <name type="common">Common house spider</name>
    <name type="synonym">Achaearanea tepidariorum</name>
    <dbReference type="NCBI Taxonomy" id="114398"/>
    <lineage>
        <taxon>Eukaryota</taxon>
        <taxon>Metazoa</taxon>
        <taxon>Ecdysozoa</taxon>
        <taxon>Arthropoda</taxon>
        <taxon>Chelicerata</taxon>
        <taxon>Arachnida</taxon>
        <taxon>Araneae</taxon>
        <taxon>Araneomorphae</taxon>
        <taxon>Entelegynae</taxon>
        <taxon>Araneoidea</taxon>
        <taxon>Theridiidae</taxon>
        <taxon>Parasteatoda</taxon>
    </lineage>
</organism>
<keyword evidence="3 4" id="KW-0548">Nucleotidyltransferase</keyword>
<evidence type="ECO:0000256" key="1">
    <source>
        <dbReference type="ARBA" id="ARBA00009789"/>
    </source>
</evidence>
<dbReference type="GO" id="GO:0047349">
    <property type="term" value="F:D-ribitol-5-phosphate cytidylyltransferase activity"/>
    <property type="evidence" value="ECO:0007669"/>
    <property type="project" value="TreeGrafter"/>
</dbReference>
<dbReference type="InterPro" id="IPR034683">
    <property type="entry name" value="IspD/TarI"/>
</dbReference>
<dbReference type="SUPFAM" id="SSF53448">
    <property type="entry name" value="Nucleotide-diphospho-sugar transferases"/>
    <property type="match status" value="1"/>
</dbReference>
<evidence type="ECO:0000256" key="2">
    <source>
        <dbReference type="ARBA" id="ARBA00022679"/>
    </source>
</evidence>
<dbReference type="EMBL" id="IAAA01016277">
    <property type="protein sequence ID" value="LAA04304.1"/>
    <property type="molecule type" value="mRNA"/>
</dbReference>
<reference evidence="4" key="1">
    <citation type="journal article" date="2016" name="Mol. Ecol. Resour.">
        <title>Evaluation of the impact of RNA preservation methods of spiders for de novo transcriptome assembly.</title>
        <authorList>
            <person name="Kono N."/>
            <person name="Nakamura H."/>
            <person name="Ito Y."/>
            <person name="Tomita M."/>
            <person name="Arakawa K."/>
        </authorList>
    </citation>
    <scope>NUCLEOTIDE SEQUENCE</scope>
    <source>
        <tissue evidence="4">Whole body</tissue>
    </source>
</reference>
<accession>A0A2L2Y8H3</accession>
<proteinExistence type="evidence at transcript level"/>
<sequence>MGVNIPKQYIQIHKKPIICYTVESFLRLPYIKKVVVVAAPESLTVMIQTLSEMCALQGEKLMVTEGGSFRHQSIESGLRAILTCCEPLPEIVVIHDGVRPFLSEEIVHNVVSAAKEHGAAGVTCPLVSTVISGDAKGFLESSLDRNKYKASEMPQAFKYNVICKAYAECSAYDLEHGTECLHLVQKYAGVKAKLLPGTSHLWKVTHRKDIYTASAMVKESQSVGIVCNKPFPAFLPFLKISLSKKFKSIHVVKSGEPALSKYSNLVLIHSNKSPYDVIEQMKLMSSEIKLTQLATIVNIMYQNFDPNINFLELHKQARASAKKLESENILVYHVLMEKCKEDRTFEEKIELVSSLLFDSNPNISGTVFIS</sequence>
<protein>
    <submittedName>
        <fullName evidence="4">2-C-methyl-D-erythritol 4-phosphate cytidylyltransferase-like protein</fullName>
    </submittedName>
</protein>
<dbReference type="InterPro" id="IPR018294">
    <property type="entry name" value="ISPD_synthase_CS"/>
</dbReference>
<dbReference type="OrthoDB" id="414267at2759"/>
<evidence type="ECO:0000256" key="3">
    <source>
        <dbReference type="ARBA" id="ARBA00022695"/>
    </source>
</evidence>
<evidence type="ECO:0000313" key="4">
    <source>
        <dbReference type="EMBL" id="LAA04307.1"/>
    </source>
</evidence>
<dbReference type="InterPro" id="IPR029044">
    <property type="entry name" value="Nucleotide-diphossugar_trans"/>
</dbReference>
<dbReference type="GO" id="GO:0035269">
    <property type="term" value="P:protein O-linked glycosylation via mannose"/>
    <property type="evidence" value="ECO:0007669"/>
    <property type="project" value="TreeGrafter"/>
</dbReference>
<name>A0A2L2Y8H3_PARTP</name>
<comment type="similarity">
    <text evidence="1">Belongs to the IspD/TarI cytidylyltransferase family. IspD subfamily.</text>
</comment>
<dbReference type="PROSITE" id="PS01295">
    <property type="entry name" value="ISPD"/>
    <property type="match status" value="1"/>
</dbReference>
<dbReference type="Pfam" id="PF01128">
    <property type="entry name" value="IspD"/>
    <property type="match status" value="1"/>
</dbReference>
<dbReference type="CDD" id="cd02516">
    <property type="entry name" value="CDP-ME_synthetase"/>
    <property type="match status" value="1"/>
</dbReference>